<feature type="compositionally biased region" description="Basic and acidic residues" evidence="1">
    <location>
        <begin position="162"/>
        <end position="175"/>
    </location>
</feature>
<keyword evidence="3" id="KW-1185">Reference proteome</keyword>
<dbReference type="EMBL" id="JAULSX010000003">
    <property type="protein sequence ID" value="KAK3494644.1"/>
    <property type="molecule type" value="Genomic_DNA"/>
</dbReference>
<protein>
    <submittedName>
        <fullName evidence="2">Uncharacterized protein</fullName>
    </submittedName>
</protein>
<feature type="region of interest" description="Disordered" evidence="1">
    <location>
        <begin position="1"/>
        <end position="49"/>
    </location>
</feature>
<feature type="compositionally biased region" description="Basic and acidic residues" evidence="1">
    <location>
        <begin position="140"/>
        <end position="155"/>
    </location>
</feature>
<organism evidence="2 3">
    <name type="scientific">Neurospora hispaniola</name>
    <dbReference type="NCBI Taxonomy" id="588809"/>
    <lineage>
        <taxon>Eukaryota</taxon>
        <taxon>Fungi</taxon>
        <taxon>Dikarya</taxon>
        <taxon>Ascomycota</taxon>
        <taxon>Pezizomycotina</taxon>
        <taxon>Sordariomycetes</taxon>
        <taxon>Sordariomycetidae</taxon>
        <taxon>Sordariales</taxon>
        <taxon>Sordariaceae</taxon>
        <taxon>Neurospora</taxon>
    </lineage>
</organism>
<name>A0AAJ0I9V3_9PEZI</name>
<feature type="compositionally biased region" description="Basic and acidic residues" evidence="1">
    <location>
        <begin position="1"/>
        <end position="14"/>
    </location>
</feature>
<feature type="region of interest" description="Disordered" evidence="1">
    <location>
        <begin position="140"/>
        <end position="181"/>
    </location>
</feature>
<dbReference type="GeneID" id="87877321"/>
<feature type="region of interest" description="Disordered" evidence="1">
    <location>
        <begin position="70"/>
        <end position="93"/>
    </location>
</feature>
<evidence type="ECO:0000313" key="3">
    <source>
        <dbReference type="Proteomes" id="UP001285908"/>
    </source>
</evidence>
<sequence>MSVDNGDLRCKMDDGMGSAGETTKNDPKAHVVEWKPKKRSTMTTAKALGSDMMRRRCDASKLAGWPALAQRKGGTTVERAERRPRKHQATHRVYSIWRDRLTVTQSPTKTTEREVSFGSNPEGALDDFCVRCGREACRRTDTHATEYKEGDDRKSISTRGGGRAEKAEQVVEDSRCPTGTR</sequence>
<accession>A0AAJ0I9V3</accession>
<evidence type="ECO:0000256" key="1">
    <source>
        <dbReference type="SAM" id="MobiDB-lite"/>
    </source>
</evidence>
<dbReference type="AlphaFoldDB" id="A0AAJ0I9V3"/>
<evidence type="ECO:0000313" key="2">
    <source>
        <dbReference type="EMBL" id="KAK3494644.1"/>
    </source>
</evidence>
<reference evidence="2 3" key="1">
    <citation type="journal article" date="2023" name="Mol. Phylogenet. Evol.">
        <title>Genome-scale phylogeny and comparative genomics of the fungal order Sordariales.</title>
        <authorList>
            <person name="Hensen N."/>
            <person name="Bonometti L."/>
            <person name="Westerberg I."/>
            <person name="Brannstrom I.O."/>
            <person name="Guillou S."/>
            <person name="Cros-Aarteil S."/>
            <person name="Calhoun S."/>
            <person name="Haridas S."/>
            <person name="Kuo A."/>
            <person name="Mondo S."/>
            <person name="Pangilinan J."/>
            <person name="Riley R."/>
            <person name="LaButti K."/>
            <person name="Andreopoulos B."/>
            <person name="Lipzen A."/>
            <person name="Chen C."/>
            <person name="Yan M."/>
            <person name="Daum C."/>
            <person name="Ng V."/>
            <person name="Clum A."/>
            <person name="Steindorff A."/>
            <person name="Ohm R.A."/>
            <person name="Martin F."/>
            <person name="Silar P."/>
            <person name="Natvig D.O."/>
            <person name="Lalanne C."/>
            <person name="Gautier V."/>
            <person name="Ament-Velasquez S.L."/>
            <person name="Kruys A."/>
            <person name="Hutchinson M.I."/>
            <person name="Powell A.J."/>
            <person name="Barry K."/>
            <person name="Miller A.N."/>
            <person name="Grigoriev I.V."/>
            <person name="Debuchy R."/>
            <person name="Gladieux P."/>
            <person name="Hiltunen Thoren M."/>
            <person name="Johannesson H."/>
        </authorList>
    </citation>
    <scope>NUCLEOTIDE SEQUENCE [LARGE SCALE GENOMIC DNA]</scope>
    <source>
        <strain evidence="2 3">FGSC 10403</strain>
    </source>
</reference>
<proteinExistence type="predicted"/>
<feature type="compositionally biased region" description="Basic and acidic residues" evidence="1">
    <location>
        <begin position="23"/>
        <end position="35"/>
    </location>
</feature>
<dbReference type="Proteomes" id="UP001285908">
    <property type="component" value="Unassembled WGS sequence"/>
</dbReference>
<comment type="caution">
    <text evidence="2">The sequence shown here is derived from an EMBL/GenBank/DDBJ whole genome shotgun (WGS) entry which is preliminary data.</text>
</comment>
<gene>
    <name evidence="2" type="ORF">B0T23DRAFT_419337</name>
</gene>
<dbReference type="RefSeq" id="XP_062694073.1">
    <property type="nucleotide sequence ID" value="XM_062839699.1"/>
</dbReference>